<reference evidence="11 12" key="1">
    <citation type="journal article" date="2019" name="Nat. Ecol. Evol.">
        <title>Megaphylogeny resolves global patterns of mushroom evolution.</title>
        <authorList>
            <person name="Varga T."/>
            <person name="Krizsan K."/>
            <person name="Foldi C."/>
            <person name="Dima B."/>
            <person name="Sanchez-Garcia M."/>
            <person name="Sanchez-Ramirez S."/>
            <person name="Szollosi G.J."/>
            <person name="Szarkandi J.G."/>
            <person name="Papp V."/>
            <person name="Albert L."/>
            <person name="Andreopoulos W."/>
            <person name="Angelini C."/>
            <person name="Antonin V."/>
            <person name="Barry K.W."/>
            <person name="Bougher N.L."/>
            <person name="Buchanan P."/>
            <person name="Buyck B."/>
            <person name="Bense V."/>
            <person name="Catcheside P."/>
            <person name="Chovatia M."/>
            <person name="Cooper J."/>
            <person name="Damon W."/>
            <person name="Desjardin D."/>
            <person name="Finy P."/>
            <person name="Geml J."/>
            <person name="Haridas S."/>
            <person name="Hughes K."/>
            <person name="Justo A."/>
            <person name="Karasinski D."/>
            <person name="Kautmanova I."/>
            <person name="Kiss B."/>
            <person name="Kocsube S."/>
            <person name="Kotiranta H."/>
            <person name="LaButti K.M."/>
            <person name="Lechner B.E."/>
            <person name="Liimatainen K."/>
            <person name="Lipzen A."/>
            <person name="Lukacs Z."/>
            <person name="Mihaltcheva S."/>
            <person name="Morgado L.N."/>
            <person name="Niskanen T."/>
            <person name="Noordeloos M.E."/>
            <person name="Ohm R.A."/>
            <person name="Ortiz-Santana B."/>
            <person name="Ovrebo C."/>
            <person name="Racz N."/>
            <person name="Riley R."/>
            <person name="Savchenko A."/>
            <person name="Shiryaev A."/>
            <person name="Soop K."/>
            <person name="Spirin V."/>
            <person name="Szebenyi C."/>
            <person name="Tomsovsky M."/>
            <person name="Tulloss R.E."/>
            <person name="Uehling J."/>
            <person name="Grigoriev I.V."/>
            <person name="Vagvolgyi C."/>
            <person name="Papp T."/>
            <person name="Martin F.M."/>
            <person name="Miettinen O."/>
            <person name="Hibbett D.S."/>
            <person name="Nagy L.G."/>
        </authorList>
    </citation>
    <scope>NUCLEOTIDE SEQUENCE [LARGE SCALE GENOMIC DNA]</scope>
    <source>
        <strain evidence="11 12">CBS 309.79</strain>
    </source>
</reference>
<dbReference type="InterPro" id="IPR045175">
    <property type="entry name" value="M28_fam"/>
</dbReference>
<dbReference type="EC" id="3.4.-.-" evidence="9"/>
<dbReference type="GO" id="GO:0004177">
    <property type="term" value="F:aminopeptidase activity"/>
    <property type="evidence" value="ECO:0007669"/>
    <property type="project" value="UniProtKB-KW"/>
</dbReference>
<comment type="similarity">
    <text evidence="8">Belongs to the peptidase M28 family. M28E subfamily.</text>
</comment>
<dbReference type="Gene3D" id="3.40.630.10">
    <property type="entry name" value="Zn peptidases"/>
    <property type="match status" value="1"/>
</dbReference>
<evidence type="ECO:0000256" key="8">
    <source>
        <dbReference type="ARBA" id="ARBA00043962"/>
    </source>
</evidence>
<dbReference type="CDD" id="cd03879">
    <property type="entry name" value="M28_AAP"/>
    <property type="match status" value="1"/>
</dbReference>
<gene>
    <name evidence="11" type="ORF">BDV98DRAFT_564402</name>
</gene>
<dbReference type="FunFam" id="3.40.630.10:FF:000042">
    <property type="entry name" value="Peptide hydrolase"/>
    <property type="match status" value="1"/>
</dbReference>
<protein>
    <recommendedName>
        <fullName evidence="9">Peptide hydrolase</fullName>
        <ecNumber evidence="9">3.4.-.-</ecNumber>
    </recommendedName>
</protein>
<evidence type="ECO:0000256" key="4">
    <source>
        <dbReference type="ARBA" id="ARBA00022723"/>
    </source>
</evidence>
<keyword evidence="2" id="KW-0031">Aminopeptidase</keyword>
<dbReference type="AlphaFoldDB" id="A0A5C3QYU9"/>
<comment type="cofactor">
    <cofactor evidence="1">
        <name>Zn(2+)</name>
        <dbReference type="ChEBI" id="CHEBI:29105"/>
    </cofactor>
</comment>
<dbReference type="PANTHER" id="PTHR12147">
    <property type="entry name" value="METALLOPEPTIDASE M28 FAMILY MEMBER"/>
    <property type="match status" value="1"/>
</dbReference>
<evidence type="ECO:0000259" key="10">
    <source>
        <dbReference type="Pfam" id="PF04389"/>
    </source>
</evidence>
<feature type="signal peptide" evidence="9">
    <location>
        <begin position="1"/>
        <end position="16"/>
    </location>
</feature>
<evidence type="ECO:0000256" key="7">
    <source>
        <dbReference type="ARBA" id="ARBA00022833"/>
    </source>
</evidence>
<dbReference type="InterPro" id="IPR007484">
    <property type="entry name" value="Peptidase_M28"/>
</dbReference>
<name>A0A5C3QYU9_9AGAR</name>
<evidence type="ECO:0000256" key="5">
    <source>
        <dbReference type="ARBA" id="ARBA00022729"/>
    </source>
</evidence>
<dbReference type="STRING" id="1884261.A0A5C3QYU9"/>
<keyword evidence="5 9" id="KW-0732">Signal</keyword>
<sequence>MKSFAILLSLVTLSFGSFNDVVDIDQLANEGGQMHFQNKYPTYPGIDIDLGAKCLVQLEHGKPPLWMTELEKIHAKAKGINFFDITHDGELGLHGKVNAAKARKFPSSPKKTTEVGRVLKKLSTAGPKANLEKFTSFRTRYYRSETGKQSQQWLLSKVKEITEENASASLQSLITTTEFPHAWGQNTIIVKINGSSTDDKSLVIIGAHQDSTNMWPFLPAPGADDDGSGTVTVLEAYRALLASDFRPERTVEFHWYSAEEGGLLGSQAVARSYEAAGADVYAMAQFDMTAWVKKGTREEVGIITDFTDSGLTEFNRQLVEAYLNIPWVDTKCGYACSDHAPWNKAGYPSIFTIESTFENSNPHIHSTSDRIDISPEFSFDHMLEFSKLAVGLAIELGGWTKTKA</sequence>
<dbReference type="SUPFAM" id="SSF53187">
    <property type="entry name" value="Zn-dependent exopeptidases"/>
    <property type="match status" value="1"/>
</dbReference>
<dbReference type="OrthoDB" id="2214at2759"/>
<evidence type="ECO:0000256" key="6">
    <source>
        <dbReference type="ARBA" id="ARBA00022801"/>
    </source>
</evidence>
<proteinExistence type="inferred from homology"/>
<evidence type="ECO:0000256" key="3">
    <source>
        <dbReference type="ARBA" id="ARBA00022670"/>
    </source>
</evidence>
<keyword evidence="6 9" id="KW-0378">Hydrolase</keyword>
<dbReference type="Proteomes" id="UP000305067">
    <property type="component" value="Unassembled WGS sequence"/>
</dbReference>
<evidence type="ECO:0000313" key="11">
    <source>
        <dbReference type="EMBL" id="TFL03554.1"/>
    </source>
</evidence>
<dbReference type="Pfam" id="PF04389">
    <property type="entry name" value="Peptidase_M28"/>
    <property type="match status" value="1"/>
</dbReference>
<keyword evidence="12" id="KW-1185">Reference proteome</keyword>
<feature type="domain" description="Peptidase M28" evidence="10">
    <location>
        <begin position="188"/>
        <end position="381"/>
    </location>
</feature>
<evidence type="ECO:0000256" key="9">
    <source>
        <dbReference type="RuleBase" id="RU361240"/>
    </source>
</evidence>
<dbReference type="GO" id="GO:0008235">
    <property type="term" value="F:metalloexopeptidase activity"/>
    <property type="evidence" value="ECO:0007669"/>
    <property type="project" value="InterPro"/>
</dbReference>
<keyword evidence="7 9" id="KW-0862">Zinc</keyword>
<keyword evidence="4 9" id="KW-0479">Metal-binding</keyword>
<organism evidence="11 12">
    <name type="scientific">Pterulicium gracile</name>
    <dbReference type="NCBI Taxonomy" id="1884261"/>
    <lineage>
        <taxon>Eukaryota</taxon>
        <taxon>Fungi</taxon>
        <taxon>Dikarya</taxon>
        <taxon>Basidiomycota</taxon>
        <taxon>Agaricomycotina</taxon>
        <taxon>Agaricomycetes</taxon>
        <taxon>Agaricomycetidae</taxon>
        <taxon>Agaricales</taxon>
        <taxon>Pleurotineae</taxon>
        <taxon>Pterulaceae</taxon>
        <taxon>Pterulicium</taxon>
    </lineage>
</organism>
<feature type="chain" id="PRO_5023035015" description="Peptide hydrolase" evidence="9">
    <location>
        <begin position="17"/>
        <end position="404"/>
    </location>
</feature>
<evidence type="ECO:0000256" key="2">
    <source>
        <dbReference type="ARBA" id="ARBA00022438"/>
    </source>
</evidence>
<accession>A0A5C3QYU9</accession>
<dbReference type="EMBL" id="ML178820">
    <property type="protein sequence ID" value="TFL03554.1"/>
    <property type="molecule type" value="Genomic_DNA"/>
</dbReference>
<dbReference type="PANTHER" id="PTHR12147:SF56">
    <property type="entry name" value="AMINOPEPTIDASE YDR415C-RELATED"/>
    <property type="match status" value="1"/>
</dbReference>
<keyword evidence="3 9" id="KW-0645">Protease</keyword>
<dbReference type="GO" id="GO:0006508">
    <property type="term" value="P:proteolysis"/>
    <property type="evidence" value="ECO:0007669"/>
    <property type="project" value="UniProtKB-KW"/>
</dbReference>
<dbReference type="GO" id="GO:0046872">
    <property type="term" value="F:metal ion binding"/>
    <property type="evidence" value="ECO:0007669"/>
    <property type="project" value="UniProtKB-KW"/>
</dbReference>
<evidence type="ECO:0000313" key="12">
    <source>
        <dbReference type="Proteomes" id="UP000305067"/>
    </source>
</evidence>
<evidence type="ECO:0000256" key="1">
    <source>
        <dbReference type="ARBA" id="ARBA00001947"/>
    </source>
</evidence>